<dbReference type="AlphaFoldDB" id="A0A914DZ42"/>
<feature type="coiled-coil region" evidence="1">
    <location>
        <begin position="131"/>
        <end position="229"/>
    </location>
</feature>
<evidence type="ECO:0000313" key="3">
    <source>
        <dbReference type="WBParaSite" id="ACRNAN_scaffold4902.g11817.t1"/>
    </source>
</evidence>
<evidence type="ECO:0000313" key="2">
    <source>
        <dbReference type="Proteomes" id="UP000887540"/>
    </source>
</evidence>
<keyword evidence="2" id="KW-1185">Reference proteome</keyword>
<dbReference type="WBParaSite" id="ACRNAN_scaffold4902.g11817.t1">
    <property type="protein sequence ID" value="ACRNAN_scaffold4902.g11817.t1"/>
    <property type="gene ID" value="ACRNAN_scaffold4902.g11817"/>
</dbReference>
<sequence length="233" mass="27379">MLFLNLISIKLILSPRFLHKRFLRKHKMDVFTNIDKSDNNGKPRAIEDIYVKKSQLEHILLRPDACIGSVEYTDPADFNELKLNNDLSELIEIFQTNKVVATGEEEIEIGLEANRLSTFDLPVVEHENDELAEKEKIIRDQKLLINRYEDELSRERVDRIRLEDKMKILSDENEKRLQEAMLLNQELVGQLRECERLREASFAAMIKELKRALNKCNELESEKLALILKYQEI</sequence>
<accession>A0A914DZ42</accession>
<name>A0A914DZ42_9BILA</name>
<dbReference type="Proteomes" id="UP000887540">
    <property type="component" value="Unplaced"/>
</dbReference>
<reference evidence="3" key="1">
    <citation type="submission" date="2022-11" db="UniProtKB">
        <authorList>
            <consortium name="WormBaseParasite"/>
        </authorList>
    </citation>
    <scope>IDENTIFICATION</scope>
</reference>
<proteinExistence type="predicted"/>
<keyword evidence="1" id="KW-0175">Coiled coil</keyword>
<protein>
    <submittedName>
        <fullName evidence="3">Uncharacterized protein</fullName>
    </submittedName>
</protein>
<organism evidence="2 3">
    <name type="scientific">Acrobeloides nanus</name>
    <dbReference type="NCBI Taxonomy" id="290746"/>
    <lineage>
        <taxon>Eukaryota</taxon>
        <taxon>Metazoa</taxon>
        <taxon>Ecdysozoa</taxon>
        <taxon>Nematoda</taxon>
        <taxon>Chromadorea</taxon>
        <taxon>Rhabditida</taxon>
        <taxon>Tylenchina</taxon>
        <taxon>Cephalobomorpha</taxon>
        <taxon>Cephaloboidea</taxon>
        <taxon>Cephalobidae</taxon>
        <taxon>Acrobeloides</taxon>
    </lineage>
</organism>
<evidence type="ECO:0000256" key="1">
    <source>
        <dbReference type="SAM" id="Coils"/>
    </source>
</evidence>